<dbReference type="GO" id="GO:0043252">
    <property type="term" value="P:sodium-independent organic anion transport"/>
    <property type="evidence" value="ECO:0007669"/>
    <property type="project" value="TreeGrafter"/>
</dbReference>
<keyword evidence="8 11" id="KW-0472">Membrane</keyword>
<keyword evidence="7 11" id="KW-0406">Ion transport</keyword>
<feature type="domain" description="Kazal-like" evidence="13">
    <location>
        <begin position="433"/>
        <end position="488"/>
    </location>
</feature>
<dbReference type="OMA" id="DCNMDCN"/>
<dbReference type="SUPFAM" id="SSF103473">
    <property type="entry name" value="MFS general substrate transporter"/>
    <property type="match status" value="1"/>
</dbReference>
<organism evidence="14 15">
    <name type="scientific">Vombatus ursinus</name>
    <name type="common">Common wombat</name>
    <dbReference type="NCBI Taxonomy" id="29139"/>
    <lineage>
        <taxon>Eukaryota</taxon>
        <taxon>Metazoa</taxon>
        <taxon>Chordata</taxon>
        <taxon>Craniata</taxon>
        <taxon>Vertebrata</taxon>
        <taxon>Euteleostomi</taxon>
        <taxon>Mammalia</taxon>
        <taxon>Metatheria</taxon>
        <taxon>Diprotodontia</taxon>
        <taxon>Vombatidae</taxon>
        <taxon>Vombatus</taxon>
    </lineage>
</organism>
<evidence type="ECO:0000256" key="10">
    <source>
        <dbReference type="ARBA" id="ARBA00023180"/>
    </source>
</evidence>
<dbReference type="GeneTree" id="ENSGT01150000286901"/>
<dbReference type="Proteomes" id="UP000314987">
    <property type="component" value="Unassembled WGS sequence"/>
</dbReference>
<dbReference type="InterPro" id="IPR036259">
    <property type="entry name" value="MFS_trans_sf"/>
</dbReference>
<evidence type="ECO:0000256" key="5">
    <source>
        <dbReference type="ARBA" id="ARBA00022692"/>
    </source>
</evidence>
<keyword evidence="15" id="KW-1185">Reference proteome</keyword>
<dbReference type="GO" id="GO:0016323">
    <property type="term" value="C:basolateral plasma membrane"/>
    <property type="evidence" value="ECO:0007669"/>
    <property type="project" value="TreeGrafter"/>
</dbReference>
<feature type="transmembrane region" description="Helical" evidence="11">
    <location>
        <begin position="27"/>
        <end position="46"/>
    </location>
</feature>
<dbReference type="PANTHER" id="PTHR11388">
    <property type="entry name" value="ORGANIC ANION TRANSPORTER"/>
    <property type="match status" value="1"/>
</dbReference>
<dbReference type="InterPro" id="IPR036058">
    <property type="entry name" value="Kazal_dom_sf"/>
</dbReference>
<evidence type="ECO:0000256" key="4">
    <source>
        <dbReference type="ARBA" id="ARBA00022475"/>
    </source>
</evidence>
<dbReference type="AlphaFoldDB" id="A0A4X2LA82"/>
<dbReference type="Gene3D" id="1.20.1250.20">
    <property type="entry name" value="MFS general substrate transporter like domains"/>
    <property type="match status" value="1"/>
</dbReference>
<dbReference type="FunFam" id="1.20.1250.20:FF:000210">
    <property type="entry name" value="Solute carrier organic anion transporter family member"/>
    <property type="match status" value="1"/>
</dbReference>
<comment type="similarity">
    <text evidence="2 11">Belongs to the organo anion transporter (TC 2.A.60) family.</text>
</comment>
<dbReference type="Pfam" id="PF03137">
    <property type="entry name" value="OATP"/>
    <property type="match status" value="1"/>
</dbReference>
<proteinExistence type="inferred from homology"/>
<dbReference type="PROSITE" id="PS51465">
    <property type="entry name" value="KAZAL_2"/>
    <property type="match status" value="1"/>
</dbReference>
<feature type="transmembrane region" description="Helical" evidence="11">
    <location>
        <begin position="512"/>
        <end position="536"/>
    </location>
</feature>
<comment type="caution">
    <text evidence="11">Lacks conserved residue(s) required for the propagation of feature annotation.</text>
</comment>
<evidence type="ECO:0000313" key="14">
    <source>
        <dbReference type="Ensembl" id="ENSVURP00010021799.1"/>
    </source>
</evidence>
<feature type="transmembrane region" description="Helical" evidence="11">
    <location>
        <begin position="319"/>
        <end position="341"/>
    </location>
</feature>
<feature type="transmembrane region" description="Helical" evidence="11">
    <location>
        <begin position="250"/>
        <end position="272"/>
    </location>
</feature>
<evidence type="ECO:0000259" key="13">
    <source>
        <dbReference type="PROSITE" id="PS51465"/>
    </source>
</evidence>
<dbReference type="InterPro" id="IPR020846">
    <property type="entry name" value="MFS_dom"/>
</dbReference>
<feature type="transmembrane region" description="Helical" evidence="11">
    <location>
        <begin position="93"/>
        <end position="111"/>
    </location>
</feature>
<gene>
    <name evidence="14" type="primary">SLCO1A2</name>
</gene>
<keyword evidence="3 11" id="KW-0813">Transport</keyword>
<dbReference type="InterPro" id="IPR002350">
    <property type="entry name" value="Kazal_dom"/>
</dbReference>
<reference evidence="14" key="3">
    <citation type="submission" date="2025-09" db="UniProtKB">
        <authorList>
            <consortium name="Ensembl"/>
        </authorList>
    </citation>
    <scope>IDENTIFICATION</scope>
</reference>
<reference evidence="14" key="2">
    <citation type="submission" date="2025-08" db="UniProtKB">
        <authorList>
            <consortium name="Ensembl"/>
        </authorList>
    </citation>
    <scope>IDENTIFICATION</scope>
</reference>
<keyword evidence="6 11" id="KW-1133">Transmembrane helix</keyword>
<evidence type="ECO:0000313" key="15">
    <source>
        <dbReference type="Proteomes" id="UP000314987"/>
    </source>
</evidence>
<dbReference type="STRING" id="29139.ENSVURP00010021799"/>
<sequence>MVPPTSCCHQLIKRIARQNDRVFDQEMFLLALMCAYISKTLSGSFLNSILTQLERQFNLSTTLVGLINGSFEIGNLLLIVFVSYFGTKMHRPMLIAMGCITMGIGCFLQSLPHFLMDPYEYETTVSKTSNSSSNDFLCMRKETQIFTTTEDPSECTNEVKSSMWLYVLVGNIIRGIGETSIKPLGISYIEDFAKTENSPLYIGCLETGAIIGPLIGFLLGSYCVKMYVDIGSVNTDDLTITPADTRWVGAWWLGLLVCAGVNVLSGVPFLFLPKSLPKVGLETNMNIIEKDERNETKAEKRDITIDFLPLMKSLFCNRIYVLFLVTSILQFNAFVILFSFLPKYMEQQYGISASEAIFLIGIYNLTPVCFGYLAGGFIMKKFKINMKQAAYIAFCMSLLDYFLNMLCFLTVCDNSPVAGLTVSYEGYNVNMESNVLTDCNIDCNCQDKIWDPVCGNNNLSYMSACLAGCEAYFGTGVNMGFQNCSCIKSSKNASASLGLCGSTPACSLMLQYFLILSALSSFIYSLAAIPGYMVFLRSLKPKEKALGVGLHMLCTRIFAGIPAPIYFGVLVDYTCLHWGTLRCGKPGACRIYDSINFRTMYLGLSAILRGVSYVPALLIVFILRKQFLPAESNTTVMEMVVKRQENEEKEINKQSVYLIENDIQTKF</sequence>
<keyword evidence="5 11" id="KW-0812">Transmembrane</keyword>
<keyword evidence="10" id="KW-0325">Glycoprotein</keyword>
<feature type="transmembrane region" description="Helical" evidence="11">
    <location>
        <begin position="356"/>
        <end position="378"/>
    </location>
</feature>
<dbReference type="PANTHER" id="PTHR11388:SF16">
    <property type="entry name" value="SOLUTE CARRIER ORGANIC ANION TRANSPORTER FAMILY MEMBER 1A2"/>
    <property type="match status" value="1"/>
</dbReference>
<dbReference type="PROSITE" id="PS50850">
    <property type="entry name" value="MFS"/>
    <property type="match status" value="1"/>
</dbReference>
<reference evidence="15" key="1">
    <citation type="submission" date="2018-12" db="EMBL/GenBank/DDBJ databases">
        <authorList>
            <person name="Yazar S."/>
        </authorList>
    </citation>
    <scope>NUCLEOTIDE SEQUENCE [LARGE SCALE GENOMIC DNA]</scope>
</reference>
<feature type="transmembrane region" description="Helical" evidence="11">
    <location>
        <begin position="548"/>
        <end position="569"/>
    </location>
</feature>
<evidence type="ECO:0000256" key="8">
    <source>
        <dbReference type="ARBA" id="ARBA00023136"/>
    </source>
</evidence>
<evidence type="ECO:0000256" key="2">
    <source>
        <dbReference type="ARBA" id="ARBA00009657"/>
    </source>
</evidence>
<feature type="transmembrane region" description="Helical" evidence="11">
    <location>
        <begin position="66"/>
        <end position="86"/>
    </location>
</feature>
<feature type="transmembrane region" description="Helical" evidence="11">
    <location>
        <begin position="600"/>
        <end position="623"/>
    </location>
</feature>
<evidence type="ECO:0000256" key="1">
    <source>
        <dbReference type="ARBA" id="ARBA00004651"/>
    </source>
</evidence>
<dbReference type="GO" id="GO:0006811">
    <property type="term" value="P:monoatomic ion transport"/>
    <property type="evidence" value="ECO:0007669"/>
    <property type="project" value="UniProtKB-KW"/>
</dbReference>
<keyword evidence="4" id="KW-1003">Cell membrane</keyword>
<feature type="domain" description="Major facilitator superfamily (MFS) profile" evidence="12">
    <location>
        <begin position="28"/>
        <end position="628"/>
    </location>
</feature>
<evidence type="ECO:0000256" key="11">
    <source>
        <dbReference type="RuleBase" id="RU362056"/>
    </source>
</evidence>
<evidence type="ECO:0000256" key="7">
    <source>
        <dbReference type="ARBA" id="ARBA00023065"/>
    </source>
</evidence>
<evidence type="ECO:0000256" key="6">
    <source>
        <dbReference type="ARBA" id="ARBA00022989"/>
    </source>
</evidence>
<dbReference type="InterPro" id="IPR004156">
    <property type="entry name" value="OATP"/>
</dbReference>
<evidence type="ECO:0000259" key="12">
    <source>
        <dbReference type="PROSITE" id="PS50850"/>
    </source>
</evidence>
<evidence type="ECO:0000256" key="3">
    <source>
        <dbReference type="ARBA" id="ARBA00022448"/>
    </source>
</evidence>
<dbReference type="Ensembl" id="ENSVURT00010024826.1">
    <property type="protein sequence ID" value="ENSVURP00010021799.1"/>
    <property type="gene ID" value="ENSVURG00010016568.1"/>
</dbReference>
<feature type="transmembrane region" description="Helical" evidence="11">
    <location>
        <begin position="390"/>
        <end position="411"/>
    </location>
</feature>
<evidence type="ECO:0000256" key="9">
    <source>
        <dbReference type="ARBA" id="ARBA00023157"/>
    </source>
</evidence>
<dbReference type="SUPFAM" id="SSF100895">
    <property type="entry name" value="Kazal-type serine protease inhibitors"/>
    <property type="match status" value="1"/>
</dbReference>
<accession>A0A4X2LA82</accession>
<dbReference type="GO" id="GO:0015347">
    <property type="term" value="F:sodium-independent organic anion transmembrane transporter activity"/>
    <property type="evidence" value="ECO:0007669"/>
    <property type="project" value="TreeGrafter"/>
</dbReference>
<comment type="subcellular location">
    <subcellularLocation>
        <location evidence="1 11">Cell membrane</location>
        <topology evidence="1 11">Multi-pass membrane protein</topology>
    </subcellularLocation>
</comment>
<keyword evidence="9" id="KW-1015">Disulfide bond</keyword>
<name>A0A4X2LA82_VOMUR</name>
<protein>
    <recommendedName>
        <fullName evidence="11">Solute carrier organic anion transporter family member</fullName>
    </recommendedName>
</protein>
<dbReference type="Pfam" id="PF07648">
    <property type="entry name" value="Kazal_2"/>
    <property type="match status" value="1"/>
</dbReference>
<dbReference type="NCBIfam" id="TIGR00805">
    <property type="entry name" value="oat"/>
    <property type="match status" value="1"/>
</dbReference>
<dbReference type="GO" id="GO:0015125">
    <property type="term" value="F:bile acid transmembrane transporter activity"/>
    <property type="evidence" value="ECO:0007669"/>
    <property type="project" value="TreeGrafter"/>
</dbReference>